<dbReference type="PROSITE" id="PS50887">
    <property type="entry name" value="GGDEF"/>
    <property type="match status" value="1"/>
</dbReference>
<dbReference type="InterPro" id="IPR043128">
    <property type="entry name" value="Rev_trsase/Diguanyl_cyclase"/>
</dbReference>
<dbReference type="EMBL" id="CP018477">
    <property type="protein sequence ID" value="ASV73756.1"/>
    <property type="molecule type" value="Genomic_DNA"/>
</dbReference>
<dbReference type="Pfam" id="PF00990">
    <property type="entry name" value="GGDEF"/>
    <property type="match status" value="1"/>
</dbReference>
<dbReference type="GO" id="GO:0005886">
    <property type="term" value="C:plasma membrane"/>
    <property type="evidence" value="ECO:0007669"/>
    <property type="project" value="TreeGrafter"/>
</dbReference>
<dbReference type="EC" id="2.7.7.65" evidence="1"/>
<dbReference type="OrthoDB" id="244535at2"/>
<dbReference type="RefSeq" id="WP_157731724.1">
    <property type="nucleotide sequence ID" value="NZ_CP018477.1"/>
</dbReference>
<dbReference type="CDD" id="cd01949">
    <property type="entry name" value="GGDEF"/>
    <property type="match status" value="1"/>
</dbReference>
<evidence type="ECO:0000313" key="4">
    <source>
        <dbReference type="EMBL" id="ASV73756.1"/>
    </source>
</evidence>
<dbReference type="SUPFAM" id="SSF55073">
    <property type="entry name" value="Nucleotide cyclase"/>
    <property type="match status" value="1"/>
</dbReference>
<feature type="domain" description="GGDEF" evidence="3">
    <location>
        <begin position="187"/>
        <end position="326"/>
    </location>
</feature>
<dbReference type="GO" id="GO:1902201">
    <property type="term" value="P:negative regulation of bacterial-type flagellum-dependent cell motility"/>
    <property type="evidence" value="ECO:0007669"/>
    <property type="project" value="TreeGrafter"/>
</dbReference>
<sequence length="326" mass="36232">MARLFRPSLVVLLEPTQWNRLREAVDHLIPGELGDIFVLSANVSQPSKFSAEHVAPGVSQPEKPPFTPRPGVILLTDRAVSAEELGQLLHSGDSDRRKPVPVHIVSLGCDLPGDVALPEDTPPEAVGEVLRLLAKLARLRFMLGRRQHLVRRLKRAAFRDPLTGLLNRRAWPRVFRSVWQQAKRTHQQMVVALFDLDNFKSVNDILGHRRGDELLRNVGLAARQACRRSDYLFRWGGDEIALVCIIDPNVPAEPIADRVREQLAIKIVDLDDKVLTASAGVTVISPYPLSTSGKPVAKIAEEMIQQADQALRRAKSLGGNIVCRFP</sequence>
<dbReference type="KEGG" id="ttf:THTE_1154"/>
<evidence type="ECO:0000256" key="1">
    <source>
        <dbReference type="ARBA" id="ARBA00012528"/>
    </source>
</evidence>
<evidence type="ECO:0000259" key="3">
    <source>
        <dbReference type="PROSITE" id="PS50887"/>
    </source>
</evidence>
<dbReference type="Proteomes" id="UP000215086">
    <property type="component" value="Chromosome"/>
</dbReference>
<keyword evidence="5" id="KW-1185">Reference proteome</keyword>
<dbReference type="NCBIfam" id="TIGR00254">
    <property type="entry name" value="GGDEF"/>
    <property type="match status" value="1"/>
</dbReference>
<dbReference type="SMART" id="SM00267">
    <property type="entry name" value="GGDEF"/>
    <property type="match status" value="1"/>
</dbReference>
<reference evidence="4 5" key="1">
    <citation type="journal article" name="Front. Microbiol.">
        <title>Sugar Metabolism of the First Thermophilic Planctomycete Thermogutta terrifontis: Comparative Genomic and Transcriptomic Approaches.</title>
        <authorList>
            <person name="Elcheninov A.G."/>
            <person name="Menzel P."/>
            <person name="Gudbergsdottir S.R."/>
            <person name="Slesarev A.I."/>
            <person name="Kadnikov V.V."/>
            <person name="Krogh A."/>
            <person name="Bonch-Osmolovskaya E.A."/>
            <person name="Peng X."/>
            <person name="Kublanov I.V."/>
        </authorList>
    </citation>
    <scope>NUCLEOTIDE SEQUENCE [LARGE SCALE GENOMIC DNA]</scope>
    <source>
        <strain evidence="4 5">R1</strain>
    </source>
</reference>
<protein>
    <recommendedName>
        <fullName evidence="1">diguanylate cyclase</fullName>
        <ecNumber evidence="1">2.7.7.65</ecNumber>
    </recommendedName>
</protein>
<dbReference type="InterPro" id="IPR050469">
    <property type="entry name" value="Diguanylate_Cyclase"/>
</dbReference>
<evidence type="ECO:0000256" key="2">
    <source>
        <dbReference type="ARBA" id="ARBA00034247"/>
    </source>
</evidence>
<dbReference type="Gene3D" id="3.30.70.270">
    <property type="match status" value="1"/>
</dbReference>
<dbReference type="PANTHER" id="PTHR45138:SF9">
    <property type="entry name" value="DIGUANYLATE CYCLASE DGCM-RELATED"/>
    <property type="match status" value="1"/>
</dbReference>
<organism evidence="4 5">
    <name type="scientific">Thermogutta terrifontis</name>
    <dbReference type="NCBI Taxonomy" id="1331910"/>
    <lineage>
        <taxon>Bacteria</taxon>
        <taxon>Pseudomonadati</taxon>
        <taxon>Planctomycetota</taxon>
        <taxon>Planctomycetia</taxon>
        <taxon>Pirellulales</taxon>
        <taxon>Thermoguttaceae</taxon>
        <taxon>Thermogutta</taxon>
    </lineage>
</organism>
<dbReference type="PANTHER" id="PTHR45138">
    <property type="entry name" value="REGULATORY COMPONENTS OF SENSORY TRANSDUCTION SYSTEM"/>
    <property type="match status" value="1"/>
</dbReference>
<dbReference type="GO" id="GO:0052621">
    <property type="term" value="F:diguanylate cyclase activity"/>
    <property type="evidence" value="ECO:0007669"/>
    <property type="project" value="UniProtKB-EC"/>
</dbReference>
<gene>
    <name evidence="4" type="ORF">THTE_1154</name>
</gene>
<comment type="catalytic activity">
    <reaction evidence="2">
        <text>2 GTP = 3',3'-c-di-GMP + 2 diphosphate</text>
        <dbReference type="Rhea" id="RHEA:24898"/>
        <dbReference type="ChEBI" id="CHEBI:33019"/>
        <dbReference type="ChEBI" id="CHEBI:37565"/>
        <dbReference type="ChEBI" id="CHEBI:58805"/>
        <dbReference type="EC" id="2.7.7.65"/>
    </reaction>
</comment>
<dbReference type="AlphaFoldDB" id="A0A286RCR1"/>
<accession>A0A286RCR1</accession>
<dbReference type="GO" id="GO:0043709">
    <property type="term" value="P:cell adhesion involved in single-species biofilm formation"/>
    <property type="evidence" value="ECO:0007669"/>
    <property type="project" value="TreeGrafter"/>
</dbReference>
<dbReference type="InterPro" id="IPR029787">
    <property type="entry name" value="Nucleotide_cyclase"/>
</dbReference>
<evidence type="ECO:0000313" key="5">
    <source>
        <dbReference type="Proteomes" id="UP000215086"/>
    </source>
</evidence>
<name>A0A286RCR1_9BACT</name>
<proteinExistence type="predicted"/>
<dbReference type="InterPro" id="IPR000160">
    <property type="entry name" value="GGDEF_dom"/>
</dbReference>